<dbReference type="RefSeq" id="WP_348736670.1">
    <property type="nucleotide sequence ID" value="NZ_CAXJRC010000002.1"/>
</dbReference>
<keyword evidence="7" id="KW-0675">Receptor</keyword>
<name>A0ABM9PH48_9FLAO</name>
<evidence type="ECO:0000313" key="8">
    <source>
        <dbReference type="Proteomes" id="UP001497602"/>
    </source>
</evidence>
<comment type="caution">
    <text evidence="7">The sequence shown here is derived from an EMBL/GenBank/DDBJ whole genome shotgun (WGS) entry which is preliminary data.</text>
</comment>
<dbReference type="Proteomes" id="UP001497602">
    <property type="component" value="Unassembled WGS sequence"/>
</dbReference>
<feature type="chain" id="PRO_5046649971" evidence="5">
    <location>
        <begin position="21"/>
        <end position="788"/>
    </location>
</feature>
<dbReference type="Gene3D" id="2.60.40.1120">
    <property type="entry name" value="Carboxypeptidase-like, regulatory domain"/>
    <property type="match status" value="1"/>
</dbReference>
<dbReference type="EMBL" id="CAXJRC010000002">
    <property type="protein sequence ID" value="CAL2104937.1"/>
    <property type="molecule type" value="Genomic_DNA"/>
</dbReference>
<dbReference type="Gene3D" id="2.40.170.20">
    <property type="entry name" value="TonB-dependent receptor, beta-barrel domain"/>
    <property type="match status" value="1"/>
</dbReference>
<organism evidence="7 8">
    <name type="scientific">Tenacibaculum vairaonense</name>
    <dbReference type="NCBI Taxonomy" id="3137860"/>
    <lineage>
        <taxon>Bacteria</taxon>
        <taxon>Pseudomonadati</taxon>
        <taxon>Bacteroidota</taxon>
        <taxon>Flavobacteriia</taxon>
        <taxon>Flavobacteriales</taxon>
        <taxon>Flavobacteriaceae</taxon>
        <taxon>Tenacibaculum</taxon>
    </lineage>
</organism>
<accession>A0ABM9PH48</accession>
<keyword evidence="2" id="KW-0472">Membrane</keyword>
<feature type="region of interest" description="Disordered" evidence="4">
    <location>
        <begin position="768"/>
        <end position="788"/>
    </location>
</feature>
<keyword evidence="3" id="KW-0998">Cell outer membrane</keyword>
<dbReference type="InterPro" id="IPR008969">
    <property type="entry name" value="CarboxyPept-like_regulatory"/>
</dbReference>
<evidence type="ECO:0000256" key="2">
    <source>
        <dbReference type="ARBA" id="ARBA00023136"/>
    </source>
</evidence>
<evidence type="ECO:0000256" key="4">
    <source>
        <dbReference type="SAM" id="MobiDB-lite"/>
    </source>
</evidence>
<evidence type="ECO:0000256" key="5">
    <source>
        <dbReference type="SAM" id="SignalP"/>
    </source>
</evidence>
<dbReference type="PANTHER" id="PTHR40980:SF4">
    <property type="entry name" value="TONB-DEPENDENT RECEPTOR-LIKE BETA-BARREL DOMAIN-CONTAINING PROTEIN"/>
    <property type="match status" value="1"/>
</dbReference>
<proteinExistence type="predicted"/>
<keyword evidence="5" id="KW-0732">Signal</keyword>
<dbReference type="Pfam" id="PF14905">
    <property type="entry name" value="OMP_b-brl_3"/>
    <property type="match status" value="1"/>
</dbReference>
<comment type="subcellular location">
    <subcellularLocation>
        <location evidence="1">Cell outer membrane</location>
    </subcellularLocation>
</comment>
<feature type="compositionally biased region" description="Basic and acidic residues" evidence="4">
    <location>
        <begin position="776"/>
        <end position="788"/>
    </location>
</feature>
<gene>
    <name evidence="7" type="ORF">T190115A13A_110073</name>
</gene>
<protein>
    <submittedName>
        <fullName evidence="7">Outer membrane receptor protein involved in Fe transport</fullName>
    </submittedName>
</protein>
<sequence>MQYPTTFLLFLFLGSFSLQAQHSITGKVTDENNLAIPYANIILNSISKTATPKGVISDENGNYSFNNIPQNNYQLEVYVLGFQLKKSAPFNLSEDKKLDFILKEESQTLNEVEITAKRPIIKQTAEKLIVDLQKSDMVNANLQDVVKRIPGVLVTNNGINFAGRTDVRILINGKTTHYMDVKSLLRDLPADAIAKVELIEQPGAEFDAEGSGPIINIILSKNTRLGTHGTINGWIGEDQGFEFGSSASIASYKNKLNWQANIGISNPTWREDLFIKRTIKDTTYDQTTIEPYAPKSSWAGGNLDYYINDSHSIGFGARFNHTKSDRISKSNTIISSLNRRENQISENSFDRARNTFNFNPYYEYKTDKNKLTVDFNYVRYTNNNIDNIYQTSGNTVQFANQRYLQDGEFTIRTFKIDYNQTLSNHLKISFGSKYAIVDTSSDLKYFIQNATNNAFDFQKDLSNIFKIDEKIVALYSKVNFNKGTWSFSGGLRFENSNTKGFSSNTQKSNDRKITKLFPSLSISKKLNEHLGLNFAYSYRIQRPSYNSLNSFVQYYDPLTSEVGNPNLKPSFTNNLQFNLTFDSQPFFTISYSTTKDALFQFISQDDTTAQVQRSIINLSDRENWNFRLFGPLNFIKKLDGFTGFIVNYNKFQSANLTPKLLLTKWNYGWYTQANYSLPWDINFEMSSYFGSGALEGQIDIGWIGNLDFSIGKKFLNKKLKVNLGFNKMLNRGYVGTVNYNNINAAIESNGSRQNIQLRVTYSFGSKFGKKKSKRNSSKEEENRINDNN</sequence>
<evidence type="ECO:0000259" key="6">
    <source>
        <dbReference type="Pfam" id="PF14905"/>
    </source>
</evidence>
<evidence type="ECO:0000256" key="1">
    <source>
        <dbReference type="ARBA" id="ARBA00004442"/>
    </source>
</evidence>
<reference evidence="7 8" key="1">
    <citation type="submission" date="2024-05" db="EMBL/GenBank/DDBJ databases">
        <authorList>
            <person name="Duchaud E."/>
        </authorList>
    </citation>
    <scope>NUCLEOTIDE SEQUENCE [LARGE SCALE GENOMIC DNA]</scope>
    <source>
        <strain evidence="7">Ena-SAMPLE-TAB-13-05-2024-13:56:06:370-140305</strain>
    </source>
</reference>
<dbReference type="InterPro" id="IPR036942">
    <property type="entry name" value="Beta-barrel_TonB_sf"/>
</dbReference>
<dbReference type="PANTHER" id="PTHR40980">
    <property type="entry name" value="PLUG DOMAIN-CONTAINING PROTEIN"/>
    <property type="match status" value="1"/>
</dbReference>
<dbReference type="Pfam" id="PF13715">
    <property type="entry name" value="CarbopepD_reg_2"/>
    <property type="match status" value="1"/>
</dbReference>
<dbReference type="InterPro" id="IPR041700">
    <property type="entry name" value="OMP_b-brl_3"/>
</dbReference>
<keyword evidence="8" id="KW-1185">Reference proteome</keyword>
<dbReference type="SUPFAM" id="SSF56935">
    <property type="entry name" value="Porins"/>
    <property type="match status" value="1"/>
</dbReference>
<feature type="domain" description="Outer membrane protein beta-barrel" evidence="6">
    <location>
        <begin position="364"/>
        <end position="761"/>
    </location>
</feature>
<feature type="signal peptide" evidence="5">
    <location>
        <begin position="1"/>
        <end position="20"/>
    </location>
</feature>
<dbReference type="SUPFAM" id="SSF49464">
    <property type="entry name" value="Carboxypeptidase regulatory domain-like"/>
    <property type="match status" value="1"/>
</dbReference>
<evidence type="ECO:0000313" key="7">
    <source>
        <dbReference type="EMBL" id="CAL2104937.1"/>
    </source>
</evidence>
<evidence type="ECO:0000256" key="3">
    <source>
        <dbReference type="ARBA" id="ARBA00023237"/>
    </source>
</evidence>